<comment type="caution">
    <text evidence="6">The sequence shown here is derived from an EMBL/GenBank/DDBJ whole genome shotgun (WGS) entry which is preliminary data.</text>
</comment>
<dbReference type="CDD" id="cd12148">
    <property type="entry name" value="fungal_TF_MHR"/>
    <property type="match status" value="1"/>
</dbReference>
<keyword evidence="1" id="KW-0805">Transcription regulation</keyword>
<evidence type="ECO:0000256" key="2">
    <source>
        <dbReference type="ARBA" id="ARBA00023163"/>
    </source>
</evidence>
<proteinExistence type="predicted"/>
<dbReference type="GO" id="GO:0000978">
    <property type="term" value="F:RNA polymerase II cis-regulatory region sequence-specific DNA binding"/>
    <property type="evidence" value="ECO:0007669"/>
    <property type="project" value="TreeGrafter"/>
</dbReference>
<dbReference type="GO" id="GO:0000435">
    <property type="term" value="P:positive regulation of transcription from RNA polymerase II promoter by galactose"/>
    <property type="evidence" value="ECO:0007669"/>
    <property type="project" value="TreeGrafter"/>
</dbReference>
<keyword evidence="2" id="KW-0804">Transcription</keyword>
<evidence type="ECO:0000256" key="3">
    <source>
        <dbReference type="ARBA" id="ARBA00023242"/>
    </source>
</evidence>
<organism evidence="6 7">
    <name type="scientific">Lepraria neglecta</name>
    <dbReference type="NCBI Taxonomy" id="209136"/>
    <lineage>
        <taxon>Eukaryota</taxon>
        <taxon>Fungi</taxon>
        <taxon>Dikarya</taxon>
        <taxon>Ascomycota</taxon>
        <taxon>Pezizomycotina</taxon>
        <taxon>Lecanoromycetes</taxon>
        <taxon>OSLEUM clade</taxon>
        <taxon>Lecanoromycetidae</taxon>
        <taxon>Lecanorales</taxon>
        <taxon>Lecanorineae</taxon>
        <taxon>Stereocaulaceae</taxon>
        <taxon>Lepraria</taxon>
    </lineage>
</organism>
<evidence type="ECO:0000256" key="4">
    <source>
        <dbReference type="SAM" id="MobiDB-lite"/>
    </source>
</evidence>
<dbReference type="GO" id="GO:0006351">
    <property type="term" value="P:DNA-templated transcription"/>
    <property type="evidence" value="ECO:0007669"/>
    <property type="project" value="InterPro"/>
</dbReference>
<dbReference type="InterPro" id="IPR001138">
    <property type="entry name" value="Zn2Cys6_DnaBD"/>
</dbReference>
<name>A0AAD9ZCJ7_9LECA</name>
<dbReference type="InterPro" id="IPR051127">
    <property type="entry name" value="Fungal_SecMet_Regulators"/>
</dbReference>
<dbReference type="Pfam" id="PF04082">
    <property type="entry name" value="Fungal_trans"/>
    <property type="match status" value="1"/>
</dbReference>
<dbReference type="InterPro" id="IPR007219">
    <property type="entry name" value="XnlR_reg_dom"/>
</dbReference>
<evidence type="ECO:0000259" key="5">
    <source>
        <dbReference type="Pfam" id="PF04082"/>
    </source>
</evidence>
<dbReference type="EMBL" id="JASNWA010000004">
    <property type="protein sequence ID" value="KAK3176026.1"/>
    <property type="molecule type" value="Genomic_DNA"/>
</dbReference>
<feature type="region of interest" description="Disordered" evidence="4">
    <location>
        <begin position="1"/>
        <end position="92"/>
    </location>
</feature>
<accession>A0AAD9ZCJ7</accession>
<dbReference type="GO" id="GO:0000981">
    <property type="term" value="F:DNA-binding transcription factor activity, RNA polymerase II-specific"/>
    <property type="evidence" value="ECO:0007669"/>
    <property type="project" value="InterPro"/>
</dbReference>
<keyword evidence="7" id="KW-1185">Reference proteome</keyword>
<dbReference type="PANTHER" id="PTHR47424">
    <property type="entry name" value="REGULATORY PROTEIN GAL4"/>
    <property type="match status" value="1"/>
</dbReference>
<evidence type="ECO:0000313" key="6">
    <source>
        <dbReference type="EMBL" id="KAK3176026.1"/>
    </source>
</evidence>
<sequence length="296" mass="32472">MTPPKVDPEKRQRTANACDTCKRRKQKRNFKCTYTIGDIQQDGSSPSRPSPPKRLNRGTDVTGIGEVSSEQNAPAGAHMSDDTHNYNAHAPGGNTPCIESAARAIGIFPAKQNMRPQNDNGADEEAENHTMARMIADDNGRLQYVGEAATLTFLQILRTIVETTLHGIVEIFNERDFLKGLHKYFSDPLSPDHIYLCHLNLVLAIGISFATPEVGSTEAAIVDNLRSKFPDQAEVFYLHAKSLSDPSVGFEDGDLWTIQALLLTALFMVTKSKRNAALHTLVRFTVLGGILVANQA</sequence>
<feature type="domain" description="Xylanolytic transcriptional activator regulatory" evidence="5">
    <location>
        <begin position="166"/>
        <end position="277"/>
    </location>
</feature>
<protein>
    <recommendedName>
        <fullName evidence="5">Xylanolytic transcriptional activator regulatory domain-containing protein</fullName>
    </recommendedName>
</protein>
<feature type="compositionally biased region" description="Basic and acidic residues" evidence="4">
    <location>
        <begin position="1"/>
        <end position="12"/>
    </location>
</feature>
<dbReference type="GO" id="GO:0005634">
    <property type="term" value="C:nucleus"/>
    <property type="evidence" value="ECO:0007669"/>
    <property type="project" value="TreeGrafter"/>
</dbReference>
<dbReference type="PANTHER" id="PTHR47424:SF9">
    <property type="entry name" value="TAH-2"/>
    <property type="match status" value="1"/>
</dbReference>
<dbReference type="CDD" id="cd00067">
    <property type="entry name" value="GAL4"/>
    <property type="match status" value="1"/>
</dbReference>
<dbReference type="GO" id="GO:0008270">
    <property type="term" value="F:zinc ion binding"/>
    <property type="evidence" value="ECO:0007669"/>
    <property type="project" value="InterPro"/>
</dbReference>
<dbReference type="Proteomes" id="UP001276659">
    <property type="component" value="Unassembled WGS sequence"/>
</dbReference>
<evidence type="ECO:0000256" key="1">
    <source>
        <dbReference type="ARBA" id="ARBA00023015"/>
    </source>
</evidence>
<gene>
    <name evidence="6" type="ORF">OEA41_007348</name>
</gene>
<keyword evidence="3" id="KW-0539">Nucleus</keyword>
<dbReference type="AlphaFoldDB" id="A0AAD9ZCJ7"/>
<reference evidence="6" key="1">
    <citation type="submission" date="2022-11" db="EMBL/GenBank/DDBJ databases">
        <title>Chromosomal genome sequence assembly and mating type (MAT) locus characterization of the leprose asexual lichenized fungus Lepraria neglecta (Nyl.) Erichsen.</title>
        <authorList>
            <person name="Allen J.L."/>
            <person name="Pfeffer B."/>
        </authorList>
    </citation>
    <scope>NUCLEOTIDE SEQUENCE</scope>
    <source>
        <strain evidence="6">Allen 5258</strain>
    </source>
</reference>
<evidence type="ECO:0000313" key="7">
    <source>
        <dbReference type="Proteomes" id="UP001276659"/>
    </source>
</evidence>